<feature type="domain" description="Isochorismatase-like" evidence="2">
    <location>
        <begin position="4"/>
        <end position="177"/>
    </location>
</feature>
<dbReference type="Proteomes" id="UP000030700">
    <property type="component" value="Unassembled WGS sequence"/>
</dbReference>
<dbReference type="SUPFAM" id="SSF52499">
    <property type="entry name" value="Isochorismatase-like hydrolases"/>
    <property type="match status" value="1"/>
</dbReference>
<dbReference type="Gene3D" id="3.40.50.850">
    <property type="entry name" value="Isochorismatase-like"/>
    <property type="match status" value="1"/>
</dbReference>
<organism evidence="3">
    <name type="scientific">Candidatus Moduliflexus flocculans</name>
    <dbReference type="NCBI Taxonomy" id="1499966"/>
    <lineage>
        <taxon>Bacteria</taxon>
        <taxon>Candidatus Moduliflexota</taxon>
        <taxon>Candidatus Moduliflexia</taxon>
        <taxon>Candidatus Moduliflexales</taxon>
        <taxon>Candidatus Moduliflexaceae</taxon>
    </lineage>
</organism>
<dbReference type="InterPro" id="IPR000868">
    <property type="entry name" value="Isochorismatase-like_dom"/>
</dbReference>
<evidence type="ECO:0000256" key="1">
    <source>
        <dbReference type="ARBA" id="ARBA00022801"/>
    </source>
</evidence>
<evidence type="ECO:0000313" key="3">
    <source>
        <dbReference type="EMBL" id="GAK53271.1"/>
    </source>
</evidence>
<evidence type="ECO:0000313" key="4">
    <source>
        <dbReference type="Proteomes" id="UP000030700"/>
    </source>
</evidence>
<dbReference type="CDD" id="cd01014">
    <property type="entry name" value="nicotinamidase_related"/>
    <property type="match status" value="1"/>
</dbReference>
<dbReference type="EMBL" id="DF820459">
    <property type="protein sequence ID" value="GAK53271.1"/>
    <property type="molecule type" value="Genomic_DNA"/>
</dbReference>
<dbReference type="InterPro" id="IPR050272">
    <property type="entry name" value="Isochorismatase-like_hydrls"/>
</dbReference>
<dbReference type="STRING" id="1499966.U14_04536"/>
<name>A0A0S6W0R0_9BACT</name>
<protein>
    <submittedName>
        <fullName evidence="3">Isochorismatase hydrolase</fullName>
    </submittedName>
</protein>
<dbReference type="PANTHER" id="PTHR43540:SF1">
    <property type="entry name" value="ISOCHORISMATASE HYDROLASE"/>
    <property type="match status" value="1"/>
</dbReference>
<gene>
    <name evidence="3" type="ORF">U14_04536</name>
</gene>
<accession>A0A0S6W0R0</accession>
<evidence type="ECO:0000259" key="2">
    <source>
        <dbReference type="Pfam" id="PF00857"/>
    </source>
</evidence>
<reference evidence="3" key="1">
    <citation type="journal article" date="2015" name="PeerJ">
        <title>First genomic representation of candidate bacterial phylum KSB3 points to enhanced environmental sensing as a trigger of wastewater bulking.</title>
        <authorList>
            <person name="Sekiguchi Y."/>
            <person name="Ohashi A."/>
            <person name="Parks D.H."/>
            <person name="Yamauchi T."/>
            <person name="Tyson G.W."/>
            <person name="Hugenholtz P."/>
        </authorList>
    </citation>
    <scope>NUCLEOTIDE SEQUENCE [LARGE SCALE GENOMIC DNA]</scope>
</reference>
<dbReference type="HOGENOM" id="CLU_068979_5_1_0"/>
<dbReference type="AlphaFoldDB" id="A0A0S6W0R0"/>
<dbReference type="GO" id="GO:0016787">
    <property type="term" value="F:hydrolase activity"/>
    <property type="evidence" value="ECO:0007669"/>
    <property type="project" value="UniProtKB-KW"/>
</dbReference>
<sequence length="182" mass="20188">MKRALLIVDVQNDYFPGGKMELHNSLAASRNINEVLADCRGNSLPVIHVQHIATRPGATFFLPGTPGAEFHENVMPTADEKIFVKHYPNSFRETGLHEHLAEQQITSLIIVGMMTHMCIDTTVRAAFDLGYECLVVEDCCATKTLKFHDKEISAEDVHVAFLAALNRVFAKVITTQELAAQP</sequence>
<keyword evidence="1 3" id="KW-0378">Hydrolase</keyword>
<keyword evidence="4" id="KW-1185">Reference proteome</keyword>
<proteinExistence type="predicted"/>
<dbReference type="Pfam" id="PF00857">
    <property type="entry name" value="Isochorismatase"/>
    <property type="match status" value="1"/>
</dbReference>
<dbReference type="PANTHER" id="PTHR43540">
    <property type="entry name" value="PEROXYUREIDOACRYLATE/UREIDOACRYLATE AMIDOHYDROLASE-RELATED"/>
    <property type="match status" value="1"/>
</dbReference>
<dbReference type="InterPro" id="IPR036380">
    <property type="entry name" value="Isochorismatase-like_sf"/>
</dbReference>